<evidence type="ECO:0000256" key="7">
    <source>
        <dbReference type="ARBA" id="ARBA00023306"/>
    </source>
</evidence>
<comment type="subcellular location">
    <subcellularLocation>
        <location evidence="8">Cell inner membrane</location>
        <topology evidence="8">Single-pass type II membrane protein</topology>
    </subcellularLocation>
    <subcellularLocation>
        <location evidence="1">Cell membrane</location>
        <topology evidence="1">Single-pass type II membrane protein</topology>
    </subcellularLocation>
    <text evidence="8">Localizes to the division septum where it forms a ring structure.</text>
</comment>
<dbReference type="OrthoDB" id="9153760at2"/>
<name>A0A401J9J2_9PROT</name>
<keyword evidence="7 8" id="KW-0131">Cell cycle</keyword>
<keyword evidence="4 8" id="KW-0812">Transmembrane</keyword>
<evidence type="ECO:0000313" key="10">
    <source>
        <dbReference type="EMBL" id="GBL44328.1"/>
    </source>
</evidence>
<protein>
    <recommendedName>
        <fullName evidence="8 9">Cell division protein FtsL</fullName>
    </recommendedName>
</protein>
<comment type="similarity">
    <text evidence="8">Belongs to the FtsL family.</text>
</comment>
<organism evidence="10 11">
    <name type="scientific">Sulfuriferula multivorans</name>
    <dbReference type="NCBI Taxonomy" id="1559896"/>
    <lineage>
        <taxon>Bacteria</taxon>
        <taxon>Pseudomonadati</taxon>
        <taxon>Pseudomonadota</taxon>
        <taxon>Betaproteobacteria</taxon>
        <taxon>Nitrosomonadales</taxon>
        <taxon>Sulfuricellaceae</taxon>
        <taxon>Sulfuriferula</taxon>
    </lineage>
</organism>
<reference evidence="10 11" key="1">
    <citation type="journal article" date="2019" name="Front. Microbiol.">
        <title>Genomes of Neutrophilic Sulfur-Oxidizing Chemolithoautotrophs Representing 9 Proteobacterial Species From 8 Genera.</title>
        <authorList>
            <person name="Watanabe T."/>
            <person name="Kojima H."/>
            <person name="Umezawa K."/>
            <person name="Hori C."/>
            <person name="Takasuka T.E."/>
            <person name="Kato Y."/>
            <person name="Fukui M."/>
        </authorList>
    </citation>
    <scope>NUCLEOTIDE SEQUENCE [LARGE SCALE GENOMIC DNA]</scope>
    <source>
        <strain evidence="10 11">TTN</strain>
    </source>
</reference>
<evidence type="ECO:0000256" key="5">
    <source>
        <dbReference type="ARBA" id="ARBA00022989"/>
    </source>
</evidence>
<evidence type="ECO:0000313" key="11">
    <source>
        <dbReference type="Proteomes" id="UP000286806"/>
    </source>
</evidence>
<keyword evidence="3 8" id="KW-0132">Cell division</keyword>
<keyword evidence="5 8" id="KW-1133">Transmembrane helix</keyword>
<dbReference type="Proteomes" id="UP000286806">
    <property type="component" value="Unassembled WGS sequence"/>
</dbReference>
<dbReference type="Pfam" id="PF04999">
    <property type="entry name" value="FtsL"/>
    <property type="match status" value="1"/>
</dbReference>
<proteinExistence type="inferred from homology"/>
<evidence type="ECO:0000256" key="1">
    <source>
        <dbReference type="ARBA" id="ARBA00004401"/>
    </source>
</evidence>
<evidence type="ECO:0000256" key="6">
    <source>
        <dbReference type="ARBA" id="ARBA00023136"/>
    </source>
</evidence>
<dbReference type="GO" id="GO:0043093">
    <property type="term" value="P:FtsZ-dependent cytokinesis"/>
    <property type="evidence" value="ECO:0007669"/>
    <property type="project" value="UniProtKB-UniRule"/>
</dbReference>
<comment type="function">
    <text evidence="8">Essential cell division protein. May link together the upstream cell division proteins, which are predominantly cytoplasmic, with the downstream cell division proteins, which are predominantly periplasmic.</text>
</comment>
<evidence type="ECO:0000256" key="8">
    <source>
        <dbReference type="HAMAP-Rule" id="MF_00910"/>
    </source>
</evidence>
<keyword evidence="8" id="KW-0997">Cell inner membrane</keyword>
<dbReference type="HAMAP" id="MF_00910">
    <property type="entry name" value="FtsL"/>
    <property type="match status" value="1"/>
</dbReference>
<keyword evidence="6 8" id="KW-0472">Membrane</keyword>
<keyword evidence="2 8" id="KW-1003">Cell membrane</keyword>
<gene>
    <name evidence="8" type="primary">ftsL</name>
    <name evidence="10" type="ORF">SFMTTN_0123</name>
</gene>
<keyword evidence="11" id="KW-1185">Reference proteome</keyword>
<accession>A0A401J9J2</accession>
<dbReference type="RefSeq" id="WP_124703169.1">
    <property type="nucleotide sequence ID" value="NZ_BGOW01000001.1"/>
</dbReference>
<dbReference type="AlphaFoldDB" id="A0A401J9J2"/>
<dbReference type="NCBIfam" id="TIGR02209">
    <property type="entry name" value="ftsL_broad"/>
    <property type="match status" value="1"/>
</dbReference>
<dbReference type="PANTHER" id="PTHR37479:SF1">
    <property type="entry name" value="CELL DIVISION PROTEIN FTSL"/>
    <property type="match status" value="1"/>
</dbReference>
<evidence type="ECO:0000256" key="9">
    <source>
        <dbReference type="NCBIfam" id="TIGR02209"/>
    </source>
</evidence>
<comment type="caution">
    <text evidence="10">The sequence shown here is derived from an EMBL/GenBank/DDBJ whole genome shotgun (WGS) entry which is preliminary data.</text>
</comment>
<dbReference type="GO" id="GO:0032153">
    <property type="term" value="C:cell division site"/>
    <property type="evidence" value="ECO:0007669"/>
    <property type="project" value="UniProtKB-UniRule"/>
</dbReference>
<sequence length="92" mass="10402">MSRINLVLLALVVICALGVVNSQNHERLLFVELQQDQARQRQLDVEWGQLQLEQSTWAMHGRIEKLATERLHMQVPSADKVQVVNDMGGAAQ</sequence>
<evidence type="ECO:0000256" key="2">
    <source>
        <dbReference type="ARBA" id="ARBA00022475"/>
    </source>
</evidence>
<dbReference type="PANTHER" id="PTHR37479">
    <property type="entry name" value="CELL DIVISION PROTEIN FTSL"/>
    <property type="match status" value="1"/>
</dbReference>
<evidence type="ECO:0000256" key="4">
    <source>
        <dbReference type="ARBA" id="ARBA00022692"/>
    </source>
</evidence>
<dbReference type="GO" id="GO:0005886">
    <property type="term" value="C:plasma membrane"/>
    <property type="evidence" value="ECO:0007669"/>
    <property type="project" value="UniProtKB-SubCell"/>
</dbReference>
<evidence type="ECO:0000256" key="3">
    <source>
        <dbReference type="ARBA" id="ARBA00022618"/>
    </source>
</evidence>
<comment type="subunit">
    <text evidence="8">Part of a complex composed of FtsB, FtsL and FtsQ.</text>
</comment>
<dbReference type="InterPro" id="IPR011922">
    <property type="entry name" value="Cell_div_FtsL"/>
</dbReference>
<dbReference type="EMBL" id="BGOW01000001">
    <property type="protein sequence ID" value="GBL44328.1"/>
    <property type="molecule type" value="Genomic_DNA"/>
</dbReference>